<reference evidence="2" key="1">
    <citation type="submission" date="2020-08" db="EMBL/GenBank/DDBJ databases">
        <title>Multicomponent nature underlies the extraordinary mechanical properties of spider dragline silk.</title>
        <authorList>
            <person name="Kono N."/>
            <person name="Nakamura H."/>
            <person name="Mori M."/>
            <person name="Yoshida Y."/>
            <person name="Ohtoshi R."/>
            <person name="Malay A.D."/>
            <person name="Moran D.A.P."/>
            <person name="Tomita M."/>
            <person name="Numata K."/>
            <person name="Arakawa K."/>
        </authorList>
    </citation>
    <scope>NUCLEOTIDE SEQUENCE</scope>
</reference>
<organism evidence="2 3">
    <name type="scientific">Trichonephila inaurata madagascariensis</name>
    <dbReference type="NCBI Taxonomy" id="2747483"/>
    <lineage>
        <taxon>Eukaryota</taxon>
        <taxon>Metazoa</taxon>
        <taxon>Ecdysozoa</taxon>
        <taxon>Arthropoda</taxon>
        <taxon>Chelicerata</taxon>
        <taxon>Arachnida</taxon>
        <taxon>Araneae</taxon>
        <taxon>Araneomorphae</taxon>
        <taxon>Entelegynae</taxon>
        <taxon>Araneoidea</taxon>
        <taxon>Nephilidae</taxon>
        <taxon>Trichonephila</taxon>
        <taxon>Trichonephila inaurata</taxon>
    </lineage>
</organism>
<keyword evidence="3" id="KW-1185">Reference proteome</keyword>
<protein>
    <submittedName>
        <fullName evidence="2">Uncharacterized protein</fullName>
    </submittedName>
</protein>
<name>A0A8X7CD38_9ARAC</name>
<evidence type="ECO:0000313" key="2">
    <source>
        <dbReference type="EMBL" id="GFY62271.1"/>
    </source>
</evidence>
<proteinExistence type="predicted"/>
<gene>
    <name evidence="2" type="ORF">TNIN_89431</name>
</gene>
<dbReference type="EMBL" id="BMAV01014158">
    <property type="protein sequence ID" value="GFY62271.1"/>
    <property type="molecule type" value="Genomic_DNA"/>
</dbReference>
<accession>A0A8X7CD38</accession>
<dbReference type="Proteomes" id="UP000886998">
    <property type="component" value="Unassembled WGS sequence"/>
</dbReference>
<feature type="compositionally biased region" description="Polar residues" evidence="1">
    <location>
        <begin position="105"/>
        <end position="124"/>
    </location>
</feature>
<evidence type="ECO:0000313" key="3">
    <source>
        <dbReference type="Proteomes" id="UP000886998"/>
    </source>
</evidence>
<evidence type="ECO:0000256" key="1">
    <source>
        <dbReference type="SAM" id="MobiDB-lite"/>
    </source>
</evidence>
<feature type="region of interest" description="Disordered" evidence="1">
    <location>
        <begin position="99"/>
        <end position="124"/>
    </location>
</feature>
<sequence length="124" mass="13998">MADLYTRQAYLEQRLQAVSDFNALPRCNTPGCHIHSTPINSPSKCVNDFPELPKKASSKRKESEDGFISPTSKQTFKMQKIELKNFELETNNRFIKLNDKDIAGHSQNAGNDNQHSPTSGFLKN</sequence>
<dbReference type="AlphaFoldDB" id="A0A8X7CD38"/>
<feature type="compositionally biased region" description="Basic and acidic residues" evidence="1">
    <location>
        <begin position="51"/>
        <end position="64"/>
    </location>
</feature>
<comment type="caution">
    <text evidence="2">The sequence shown here is derived from an EMBL/GenBank/DDBJ whole genome shotgun (WGS) entry which is preliminary data.</text>
</comment>
<feature type="region of interest" description="Disordered" evidence="1">
    <location>
        <begin position="39"/>
        <end position="73"/>
    </location>
</feature>